<proteinExistence type="predicted"/>
<dbReference type="EMBL" id="JANIEX010001833">
    <property type="protein sequence ID" value="KAJ3554041.1"/>
    <property type="molecule type" value="Genomic_DNA"/>
</dbReference>
<dbReference type="Proteomes" id="UP001213000">
    <property type="component" value="Unassembled WGS sequence"/>
</dbReference>
<evidence type="ECO:0000313" key="4">
    <source>
        <dbReference type="Proteomes" id="UP001213000"/>
    </source>
</evidence>
<sequence>MRISRHNGASSPPFKEADGTISSSISFSLFLGTNNAKLSVDPSSAMSKPFQYRYPPTSPSQSSNHSLSSGDTSLSGPSSVSSPVRRPAPFQLHYYLHKTQDVVAHDMRSYVLWDIREQPCNAQAVLHLPHQIPRDIWEAPATNPPVKALNVVCEYPRPWGLVVSASSSRATAGVTVGDVLGAIYNYVHNQSISKSEFNALPSKQQTRVLEAYEKRQKQAKTARATTANPSTSSSRTNPASSSGNMREAVKLVDTFLLHTLFAGLEVSPDHGHTVILSVKRPN</sequence>
<feature type="compositionally biased region" description="Low complexity" evidence="1">
    <location>
        <begin position="219"/>
        <end position="242"/>
    </location>
</feature>
<reference evidence="3" key="1">
    <citation type="submission" date="2022-07" db="EMBL/GenBank/DDBJ databases">
        <title>Genome Sequence of Leucocoprinus birnbaumii.</title>
        <authorList>
            <person name="Buettner E."/>
        </authorList>
    </citation>
    <scope>NUCLEOTIDE SEQUENCE</scope>
    <source>
        <strain evidence="3">VT141</strain>
    </source>
</reference>
<feature type="region of interest" description="Disordered" evidence="1">
    <location>
        <begin position="50"/>
        <end position="82"/>
    </location>
</feature>
<keyword evidence="4" id="KW-1185">Reference proteome</keyword>
<evidence type="ECO:0000313" key="3">
    <source>
        <dbReference type="EMBL" id="KAJ3554041.1"/>
    </source>
</evidence>
<protein>
    <recommendedName>
        <fullName evidence="2">DUF6699 domain-containing protein</fullName>
    </recommendedName>
</protein>
<dbReference type="Pfam" id="PF20415">
    <property type="entry name" value="DUF6699"/>
    <property type="match status" value="1"/>
</dbReference>
<accession>A0AAD5YPZ0</accession>
<feature type="domain" description="DUF6699" evidence="2">
    <location>
        <begin position="112"/>
        <end position="269"/>
    </location>
</feature>
<dbReference type="AlphaFoldDB" id="A0AAD5YPZ0"/>
<evidence type="ECO:0000256" key="1">
    <source>
        <dbReference type="SAM" id="MobiDB-lite"/>
    </source>
</evidence>
<name>A0AAD5YPZ0_9AGAR</name>
<dbReference type="InterPro" id="IPR046522">
    <property type="entry name" value="DUF6699"/>
</dbReference>
<feature type="region of interest" description="Disordered" evidence="1">
    <location>
        <begin position="213"/>
        <end position="244"/>
    </location>
</feature>
<comment type="caution">
    <text evidence="3">The sequence shown here is derived from an EMBL/GenBank/DDBJ whole genome shotgun (WGS) entry which is preliminary data.</text>
</comment>
<feature type="compositionally biased region" description="Low complexity" evidence="1">
    <location>
        <begin position="59"/>
        <end position="82"/>
    </location>
</feature>
<evidence type="ECO:0000259" key="2">
    <source>
        <dbReference type="Pfam" id="PF20415"/>
    </source>
</evidence>
<organism evidence="3 4">
    <name type="scientific">Leucocoprinus birnbaumii</name>
    <dbReference type="NCBI Taxonomy" id="56174"/>
    <lineage>
        <taxon>Eukaryota</taxon>
        <taxon>Fungi</taxon>
        <taxon>Dikarya</taxon>
        <taxon>Basidiomycota</taxon>
        <taxon>Agaricomycotina</taxon>
        <taxon>Agaricomycetes</taxon>
        <taxon>Agaricomycetidae</taxon>
        <taxon>Agaricales</taxon>
        <taxon>Agaricineae</taxon>
        <taxon>Agaricaceae</taxon>
        <taxon>Leucocoprinus</taxon>
    </lineage>
</organism>
<gene>
    <name evidence="3" type="ORF">NP233_g12505</name>
</gene>